<evidence type="ECO:0000313" key="2">
    <source>
        <dbReference type="Proteomes" id="UP000831460"/>
    </source>
</evidence>
<proteinExistence type="predicted"/>
<accession>A0ABY4BUD0</accession>
<gene>
    <name evidence="1" type="ORF">MTP09_02130</name>
</gene>
<dbReference type="Proteomes" id="UP000831460">
    <property type="component" value="Chromosome"/>
</dbReference>
<evidence type="ECO:0000313" key="1">
    <source>
        <dbReference type="EMBL" id="UOE41461.1"/>
    </source>
</evidence>
<protein>
    <submittedName>
        <fullName evidence="1">Uncharacterized protein</fullName>
    </submittedName>
</protein>
<reference evidence="1 2" key="1">
    <citation type="submission" date="2022-03" db="EMBL/GenBank/DDBJ databases">
        <title>Chryseobacterium sp. isolated from particulate matters in swine house.</title>
        <authorList>
            <person name="Won M."/>
            <person name="Kim S.-J."/>
            <person name="Kwon S.-W."/>
        </authorList>
    </citation>
    <scope>NUCLEOTIDE SEQUENCE [LARGE SCALE GENOMIC DNA]</scope>
    <source>
        <strain evidence="1 2">SC2-2</strain>
    </source>
</reference>
<dbReference type="RefSeq" id="WP_243550198.1">
    <property type="nucleotide sequence ID" value="NZ_CP094532.1"/>
</dbReference>
<organism evidence="1 2">
    <name type="scientific">Chryseobacterium suipulveris</name>
    <dbReference type="NCBI Taxonomy" id="2929800"/>
    <lineage>
        <taxon>Bacteria</taxon>
        <taxon>Pseudomonadati</taxon>
        <taxon>Bacteroidota</taxon>
        <taxon>Flavobacteriia</taxon>
        <taxon>Flavobacteriales</taxon>
        <taxon>Weeksellaceae</taxon>
        <taxon>Chryseobacterium group</taxon>
        <taxon>Chryseobacterium</taxon>
    </lineage>
</organism>
<keyword evidence="2" id="KW-1185">Reference proteome</keyword>
<name>A0ABY4BUD0_9FLAO</name>
<sequence length="46" mass="5658">MIIFEEIENIRMINFLFHNSRLDQILSSLRYLHRDAFLRNSKEFVS</sequence>
<dbReference type="EMBL" id="CP094532">
    <property type="protein sequence ID" value="UOE41461.1"/>
    <property type="molecule type" value="Genomic_DNA"/>
</dbReference>